<reference evidence="2 3" key="1">
    <citation type="submission" date="2017-11" db="EMBL/GenBank/DDBJ databases">
        <title>De novo assembly and phasing of dikaryotic genomes from two isolates of Puccinia coronata f. sp. avenae, the causal agent of oat crown rust.</title>
        <authorList>
            <person name="Miller M.E."/>
            <person name="Zhang Y."/>
            <person name="Omidvar V."/>
            <person name="Sperschneider J."/>
            <person name="Schwessinger B."/>
            <person name="Raley C."/>
            <person name="Palmer J.M."/>
            <person name="Garnica D."/>
            <person name="Upadhyaya N."/>
            <person name="Rathjen J."/>
            <person name="Taylor J.M."/>
            <person name="Park R.F."/>
            <person name="Dodds P.N."/>
            <person name="Hirsch C.D."/>
            <person name="Kianian S.F."/>
            <person name="Figueroa M."/>
        </authorList>
    </citation>
    <scope>NUCLEOTIDE SEQUENCE [LARGE SCALE GENOMIC DNA]</scope>
    <source>
        <strain evidence="2">12NC29</strain>
    </source>
</reference>
<evidence type="ECO:0000313" key="3">
    <source>
        <dbReference type="Proteomes" id="UP000235388"/>
    </source>
</evidence>
<dbReference type="AlphaFoldDB" id="A0A2N5UCF5"/>
<gene>
    <name evidence="2" type="ORF">PCANC_18293</name>
</gene>
<protein>
    <submittedName>
        <fullName evidence="2">Uncharacterized protein</fullName>
    </submittedName>
</protein>
<feature type="region of interest" description="Disordered" evidence="1">
    <location>
        <begin position="1"/>
        <end position="72"/>
    </location>
</feature>
<accession>A0A2N5UCF5</accession>
<evidence type="ECO:0000256" key="1">
    <source>
        <dbReference type="SAM" id="MobiDB-lite"/>
    </source>
</evidence>
<proteinExistence type="predicted"/>
<comment type="caution">
    <text evidence="2">The sequence shown here is derived from an EMBL/GenBank/DDBJ whole genome shotgun (WGS) entry which is preliminary data.</text>
</comment>
<feature type="non-terminal residue" evidence="2">
    <location>
        <position position="72"/>
    </location>
</feature>
<keyword evidence="3" id="KW-1185">Reference proteome</keyword>
<dbReference type="Proteomes" id="UP000235388">
    <property type="component" value="Unassembled WGS sequence"/>
</dbReference>
<feature type="compositionally biased region" description="Basic residues" evidence="1">
    <location>
        <begin position="62"/>
        <end position="72"/>
    </location>
</feature>
<sequence>MGNRRVTTEDDVDDANSNPPPPGLLQRVARVSSSHKPRQERSSREAPANGEISQEKSYSSIKNHRSPSRRQK</sequence>
<evidence type="ECO:0000313" key="2">
    <source>
        <dbReference type="EMBL" id="PLW35398.1"/>
    </source>
</evidence>
<dbReference type="EMBL" id="PGCJ01000258">
    <property type="protein sequence ID" value="PLW35398.1"/>
    <property type="molecule type" value="Genomic_DNA"/>
</dbReference>
<name>A0A2N5UCF5_9BASI</name>
<feature type="compositionally biased region" description="Polar residues" evidence="1">
    <location>
        <begin position="51"/>
        <end position="61"/>
    </location>
</feature>
<organism evidence="2 3">
    <name type="scientific">Puccinia coronata f. sp. avenae</name>
    <dbReference type="NCBI Taxonomy" id="200324"/>
    <lineage>
        <taxon>Eukaryota</taxon>
        <taxon>Fungi</taxon>
        <taxon>Dikarya</taxon>
        <taxon>Basidiomycota</taxon>
        <taxon>Pucciniomycotina</taxon>
        <taxon>Pucciniomycetes</taxon>
        <taxon>Pucciniales</taxon>
        <taxon>Pucciniaceae</taxon>
        <taxon>Puccinia</taxon>
    </lineage>
</organism>